<evidence type="ECO:0000313" key="6">
    <source>
        <dbReference type="EMBL" id="RKF06353.1"/>
    </source>
</evidence>
<accession>A0A3A8AKH4</accession>
<dbReference type="GO" id="GO:0000160">
    <property type="term" value="P:phosphorelay signal transduction system"/>
    <property type="evidence" value="ECO:0007669"/>
    <property type="project" value="InterPro"/>
</dbReference>
<dbReference type="PROSITE" id="PS50110">
    <property type="entry name" value="RESPONSE_REGULATORY"/>
    <property type="match status" value="2"/>
</dbReference>
<dbReference type="Gene3D" id="3.30.70.270">
    <property type="match status" value="1"/>
</dbReference>
<dbReference type="InterPro" id="IPR011006">
    <property type="entry name" value="CheY-like_superfamily"/>
</dbReference>
<evidence type="ECO:0000259" key="4">
    <source>
        <dbReference type="PROSITE" id="PS50110"/>
    </source>
</evidence>
<sequence>MTARILVVDDNQLNLDLLNARLTMEYYEVLTAMNGAEALDTLERENIDIVLLDVMMPGIDGFEVCQRIKANPATMDIPVVMVTALDQMEDRVRGLQAGADDFLTKPVNEMQLLARVKSLVRLKMLTDELRLRAHTTRDIAIEELLRNQGKAGHEPAEVLLIDERISVFERFSGIMRGAARLHHVNDPKAGVQAAAEGRFDCAIISADFSDFDPLRVISQLRSLDRTRFLPIILSSDIENDTLIARALELGVNDYVVRPVDPNEFVARLKTQVRRKAYHDGLRSNVAESIELAVTDGLTGLHNRRYLDTHLETLVERAHKRGRALSLLITDIDHFKAVNDTHGHDGGDEVLREFARRLRNQVRGMDLVCRYGGEEFVIVMPDTPALMAAEIAERLRFDIADTPFGLGEGCMEIAVTASLGVATLDSDAGETAANLIKKADTALYEAKAGGRNRVVAKAA</sequence>
<dbReference type="FunFam" id="3.30.70.270:FF:000001">
    <property type="entry name" value="Diguanylate cyclase domain protein"/>
    <property type="match status" value="1"/>
</dbReference>
<dbReference type="EC" id="2.7.7.65" evidence="1"/>
<feature type="domain" description="Response regulatory" evidence="4">
    <location>
        <begin position="4"/>
        <end position="120"/>
    </location>
</feature>
<dbReference type="OrthoDB" id="9812260at2"/>
<dbReference type="InterPro" id="IPR050469">
    <property type="entry name" value="Diguanylate_Cyclase"/>
</dbReference>
<dbReference type="FunFam" id="3.40.50.2300:FF:000574">
    <property type="entry name" value="Response regulator PleD"/>
    <property type="match status" value="1"/>
</dbReference>
<name>A0A3A8AKH4_9HYPH</name>
<dbReference type="SMART" id="SM00267">
    <property type="entry name" value="GGDEF"/>
    <property type="match status" value="1"/>
</dbReference>
<dbReference type="GO" id="GO:0052621">
    <property type="term" value="F:diguanylate cyclase activity"/>
    <property type="evidence" value="ECO:0007669"/>
    <property type="project" value="UniProtKB-EC"/>
</dbReference>
<evidence type="ECO:0000256" key="3">
    <source>
        <dbReference type="PROSITE-ProRule" id="PRU00169"/>
    </source>
</evidence>
<dbReference type="PANTHER" id="PTHR45138">
    <property type="entry name" value="REGULATORY COMPONENTS OF SENSORY TRANSDUCTION SYSTEM"/>
    <property type="match status" value="1"/>
</dbReference>
<dbReference type="NCBIfam" id="NF007135">
    <property type="entry name" value="PRK09581.1"/>
    <property type="match status" value="1"/>
</dbReference>
<dbReference type="RefSeq" id="WP_109765997.1">
    <property type="nucleotide sequence ID" value="NZ_JASHJQ010000002.1"/>
</dbReference>
<dbReference type="InterPro" id="IPR001789">
    <property type="entry name" value="Sig_transdc_resp-reg_receiver"/>
</dbReference>
<dbReference type="NCBIfam" id="TIGR00254">
    <property type="entry name" value="GGDEF"/>
    <property type="match status" value="1"/>
</dbReference>
<dbReference type="EMBL" id="QFWV02000007">
    <property type="protein sequence ID" value="RKF06353.1"/>
    <property type="molecule type" value="Genomic_DNA"/>
</dbReference>
<gene>
    <name evidence="6" type="ORF">DEM25_012100</name>
</gene>
<dbReference type="SUPFAM" id="SSF55073">
    <property type="entry name" value="Nucleotide cyclase"/>
    <property type="match status" value="1"/>
</dbReference>
<feature type="domain" description="Response regulatory" evidence="4">
    <location>
        <begin position="157"/>
        <end position="272"/>
    </location>
</feature>
<dbReference type="InterPro" id="IPR029787">
    <property type="entry name" value="Nucleotide_cyclase"/>
</dbReference>
<dbReference type="CDD" id="cd01949">
    <property type="entry name" value="GGDEF"/>
    <property type="match status" value="1"/>
</dbReference>
<dbReference type="GO" id="GO:1902201">
    <property type="term" value="P:negative regulation of bacterial-type flagellum-dependent cell motility"/>
    <property type="evidence" value="ECO:0007669"/>
    <property type="project" value="TreeGrafter"/>
</dbReference>
<evidence type="ECO:0000256" key="2">
    <source>
        <dbReference type="ARBA" id="ARBA00034247"/>
    </source>
</evidence>
<feature type="modified residue" description="4-aspartylphosphate" evidence="3">
    <location>
        <position position="53"/>
    </location>
</feature>
<evidence type="ECO:0000313" key="7">
    <source>
        <dbReference type="Proteomes" id="UP000246132"/>
    </source>
</evidence>
<keyword evidence="3" id="KW-0597">Phosphoprotein</keyword>
<dbReference type="Proteomes" id="UP000246132">
    <property type="component" value="Unassembled WGS sequence"/>
</dbReference>
<comment type="catalytic activity">
    <reaction evidence="2">
        <text>2 GTP = 3',3'-c-di-GMP + 2 diphosphate</text>
        <dbReference type="Rhea" id="RHEA:24898"/>
        <dbReference type="ChEBI" id="CHEBI:33019"/>
        <dbReference type="ChEBI" id="CHEBI:37565"/>
        <dbReference type="ChEBI" id="CHEBI:58805"/>
        <dbReference type="EC" id="2.7.7.65"/>
    </reaction>
</comment>
<dbReference type="InterPro" id="IPR043128">
    <property type="entry name" value="Rev_trsase/Diguanyl_cyclase"/>
</dbReference>
<comment type="caution">
    <text evidence="3">Lacks conserved residue(s) required for the propagation of feature annotation.</text>
</comment>
<dbReference type="InterPro" id="IPR000160">
    <property type="entry name" value="GGDEF_dom"/>
</dbReference>
<feature type="domain" description="GGDEF" evidence="5">
    <location>
        <begin position="322"/>
        <end position="458"/>
    </location>
</feature>
<evidence type="ECO:0000259" key="5">
    <source>
        <dbReference type="PROSITE" id="PS50887"/>
    </source>
</evidence>
<protein>
    <recommendedName>
        <fullName evidence="1">diguanylate cyclase</fullName>
        <ecNumber evidence="1">2.7.7.65</ecNumber>
    </recommendedName>
</protein>
<reference evidence="6 7" key="1">
    <citation type="journal article" date="2018" name="Int. J. Syst. Bacteriol.">
        <title>Oceaniradius stylonemae gen. nov., sp. nov., isolated from a red alga, Stylonema cornu-cervi.</title>
        <authorList>
            <person name="Jeong S."/>
        </authorList>
    </citation>
    <scope>NUCLEOTIDE SEQUENCE [LARGE SCALE GENOMIC DNA]</scope>
    <source>
        <strain evidence="6 7">StC1</strain>
    </source>
</reference>
<dbReference type="PROSITE" id="PS50887">
    <property type="entry name" value="GGDEF"/>
    <property type="match status" value="1"/>
</dbReference>
<dbReference type="GO" id="GO:0005886">
    <property type="term" value="C:plasma membrane"/>
    <property type="evidence" value="ECO:0007669"/>
    <property type="project" value="TreeGrafter"/>
</dbReference>
<dbReference type="Pfam" id="PF00990">
    <property type="entry name" value="GGDEF"/>
    <property type="match status" value="1"/>
</dbReference>
<evidence type="ECO:0000256" key="1">
    <source>
        <dbReference type="ARBA" id="ARBA00012528"/>
    </source>
</evidence>
<comment type="caution">
    <text evidence="6">The sequence shown here is derived from an EMBL/GenBank/DDBJ whole genome shotgun (WGS) entry which is preliminary data.</text>
</comment>
<dbReference type="Pfam" id="PF00072">
    <property type="entry name" value="Response_reg"/>
    <property type="match status" value="2"/>
</dbReference>
<organism evidence="6 7">
    <name type="scientific">Oceaniradius stylonematis</name>
    <dbReference type="NCBI Taxonomy" id="2184161"/>
    <lineage>
        <taxon>Bacteria</taxon>
        <taxon>Pseudomonadati</taxon>
        <taxon>Pseudomonadota</taxon>
        <taxon>Alphaproteobacteria</taxon>
        <taxon>Hyphomicrobiales</taxon>
        <taxon>Ahrensiaceae</taxon>
        <taxon>Oceaniradius</taxon>
    </lineage>
</organism>
<dbReference type="SMART" id="SM00448">
    <property type="entry name" value="REC"/>
    <property type="match status" value="2"/>
</dbReference>
<dbReference type="SUPFAM" id="SSF52172">
    <property type="entry name" value="CheY-like"/>
    <property type="match status" value="2"/>
</dbReference>
<dbReference type="PANTHER" id="PTHR45138:SF9">
    <property type="entry name" value="DIGUANYLATE CYCLASE DGCM-RELATED"/>
    <property type="match status" value="1"/>
</dbReference>
<dbReference type="GO" id="GO:0043709">
    <property type="term" value="P:cell adhesion involved in single-species biofilm formation"/>
    <property type="evidence" value="ECO:0007669"/>
    <property type="project" value="TreeGrafter"/>
</dbReference>
<proteinExistence type="predicted"/>
<dbReference type="Gene3D" id="6.10.250.690">
    <property type="match status" value="1"/>
</dbReference>
<dbReference type="CDD" id="cd17538">
    <property type="entry name" value="REC_D1_PleD-like"/>
    <property type="match status" value="1"/>
</dbReference>
<dbReference type="AlphaFoldDB" id="A0A3A8AKH4"/>
<dbReference type="Gene3D" id="3.40.50.2300">
    <property type="match status" value="1"/>
</dbReference>
<keyword evidence="7" id="KW-1185">Reference proteome</keyword>